<feature type="non-terminal residue" evidence="1">
    <location>
        <position position="1"/>
    </location>
</feature>
<organism evidence="1">
    <name type="scientific">marine metagenome</name>
    <dbReference type="NCBI Taxonomy" id="408172"/>
    <lineage>
        <taxon>unclassified sequences</taxon>
        <taxon>metagenomes</taxon>
        <taxon>ecological metagenomes</taxon>
    </lineage>
</organism>
<evidence type="ECO:0000313" key="1">
    <source>
        <dbReference type="EMBL" id="SVE60146.1"/>
    </source>
</evidence>
<evidence type="ECO:0008006" key="2">
    <source>
        <dbReference type="Google" id="ProtNLM"/>
    </source>
</evidence>
<proteinExistence type="predicted"/>
<accession>A0A383ETB7</accession>
<reference evidence="1" key="1">
    <citation type="submission" date="2018-05" db="EMBL/GenBank/DDBJ databases">
        <authorList>
            <person name="Lanie J.A."/>
            <person name="Ng W.-L."/>
            <person name="Kazmierczak K.M."/>
            <person name="Andrzejewski T.M."/>
            <person name="Davidsen T.M."/>
            <person name="Wayne K.J."/>
            <person name="Tettelin H."/>
            <person name="Glass J.I."/>
            <person name="Rusch D."/>
            <person name="Podicherti R."/>
            <person name="Tsui H.-C.T."/>
            <person name="Winkler M.E."/>
        </authorList>
    </citation>
    <scope>NUCLEOTIDE SEQUENCE</scope>
</reference>
<gene>
    <name evidence="1" type="ORF">METZ01_LOCUS513000</name>
</gene>
<name>A0A383ETB7_9ZZZZ</name>
<feature type="non-terminal residue" evidence="1">
    <location>
        <position position="224"/>
    </location>
</feature>
<dbReference type="EMBL" id="UINC01228719">
    <property type="protein sequence ID" value="SVE60146.1"/>
    <property type="molecule type" value="Genomic_DNA"/>
</dbReference>
<protein>
    <recommendedName>
        <fullName evidence="2">Prolyl 4-hydroxylase alpha subunit Fe(2+) 2OG dioxygenase domain-containing protein</fullName>
    </recommendedName>
</protein>
<sequence length="224" mass="25883">MIEQPSIPKIIDSNIFNVDTNKERDIKVIDIDIEDKFPLKVAEIPDIYEDYVSVRQFALELPCMFAQSTQQNTNYPGYRGSYLFDQTPLWSLINDILLKYFSKEWGGPHTKPIYFPFVTGIINTKHIQKRTTYDKPFASLLPHQDKMPPSPGMFAGVIYLNLPDECAGGTGFYTSSKDSQLMYKSKMAPNTMVLYQQRIPHSAEIKYDDYSEKFRITQNFFIGD</sequence>
<dbReference type="AlphaFoldDB" id="A0A383ETB7"/>